<organism evidence="1 2">
    <name type="scientific">Trifolium medium</name>
    <dbReference type="NCBI Taxonomy" id="97028"/>
    <lineage>
        <taxon>Eukaryota</taxon>
        <taxon>Viridiplantae</taxon>
        <taxon>Streptophyta</taxon>
        <taxon>Embryophyta</taxon>
        <taxon>Tracheophyta</taxon>
        <taxon>Spermatophyta</taxon>
        <taxon>Magnoliopsida</taxon>
        <taxon>eudicotyledons</taxon>
        <taxon>Gunneridae</taxon>
        <taxon>Pentapetalae</taxon>
        <taxon>rosids</taxon>
        <taxon>fabids</taxon>
        <taxon>Fabales</taxon>
        <taxon>Fabaceae</taxon>
        <taxon>Papilionoideae</taxon>
        <taxon>50 kb inversion clade</taxon>
        <taxon>NPAAA clade</taxon>
        <taxon>Hologalegina</taxon>
        <taxon>IRL clade</taxon>
        <taxon>Trifolieae</taxon>
        <taxon>Trifolium</taxon>
    </lineage>
</organism>
<comment type="caution">
    <text evidence="1">The sequence shown here is derived from an EMBL/GenBank/DDBJ whole genome shotgun (WGS) entry which is preliminary data.</text>
</comment>
<dbReference type="AlphaFoldDB" id="A0A392RPZ1"/>
<proteinExistence type="predicted"/>
<dbReference type="EMBL" id="LXQA010252685">
    <property type="protein sequence ID" value="MCI38164.1"/>
    <property type="molecule type" value="Genomic_DNA"/>
</dbReference>
<name>A0A392RPZ1_9FABA</name>
<evidence type="ECO:0000313" key="2">
    <source>
        <dbReference type="Proteomes" id="UP000265520"/>
    </source>
</evidence>
<keyword evidence="2" id="KW-1185">Reference proteome</keyword>
<reference evidence="1 2" key="1">
    <citation type="journal article" date="2018" name="Front. Plant Sci.">
        <title>Red Clover (Trifolium pratense) and Zigzag Clover (T. medium) - A Picture of Genomic Similarities and Differences.</title>
        <authorList>
            <person name="Dluhosova J."/>
            <person name="Istvanek J."/>
            <person name="Nedelnik J."/>
            <person name="Repkova J."/>
        </authorList>
    </citation>
    <scope>NUCLEOTIDE SEQUENCE [LARGE SCALE GENOMIC DNA]</scope>
    <source>
        <strain evidence="2">cv. 10/8</strain>
        <tissue evidence="1">Leaf</tissue>
    </source>
</reference>
<evidence type="ECO:0000313" key="1">
    <source>
        <dbReference type="EMBL" id="MCI38164.1"/>
    </source>
</evidence>
<dbReference type="Proteomes" id="UP000265520">
    <property type="component" value="Unassembled WGS sequence"/>
</dbReference>
<accession>A0A392RPZ1</accession>
<protein>
    <submittedName>
        <fullName evidence="1">F-box protein</fullName>
    </submittedName>
</protein>
<sequence>MVGIQKELIPYSVLTRLRNELSSPSFVVFEENYGVKDDLAVIMKCLKSRASNESDQLVNSSKFDSIIDSLNLVHEPNDLNLS</sequence>